<comment type="activity regulation">
    <text evidence="7">GAP activity stimulated by phosphatidylinositol 4,5-bisphosphate (PIP2) and phosphatidic acid.</text>
</comment>
<dbReference type="InterPro" id="IPR027267">
    <property type="entry name" value="AH/BAR_dom_sf"/>
</dbReference>
<dbReference type="SUPFAM" id="SSF103657">
    <property type="entry name" value="BAR/IMD domain-like"/>
    <property type="match status" value="1"/>
</dbReference>
<keyword evidence="6" id="KW-0472">Membrane</keyword>
<dbReference type="InterPro" id="IPR004148">
    <property type="entry name" value="BAR_dom"/>
</dbReference>
<evidence type="ECO:0000259" key="9">
    <source>
        <dbReference type="Pfam" id="PF16746"/>
    </source>
</evidence>
<keyword evidence="4 7" id="KW-0677">Repeat</keyword>
<dbReference type="EMBL" id="JASSZA010000016">
    <property type="protein sequence ID" value="KAK2090918.1"/>
    <property type="molecule type" value="Genomic_DNA"/>
</dbReference>
<keyword evidence="5 7" id="KW-0862">Zinc</keyword>
<reference evidence="10 11" key="1">
    <citation type="submission" date="2023-05" db="EMBL/GenBank/DDBJ databases">
        <title>B98-5 Cell Line De Novo Hybrid Assembly: An Optical Mapping Approach.</title>
        <authorList>
            <person name="Kananen K."/>
            <person name="Auerbach J.A."/>
            <person name="Kautto E."/>
            <person name="Blachly J.S."/>
        </authorList>
    </citation>
    <scope>NUCLEOTIDE SEQUENCE [LARGE SCALE GENOMIC DNA]</scope>
    <source>
        <strain evidence="10">B95-8</strain>
        <tissue evidence="10">Cell line</tissue>
    </source>
</reference>
<protein>
    <recommendedName>
        <fullName evidence="7">Arf-GAP with coiled-coil, ANK repeat and PH domain-containing protein</fullName>
        <shortName evidence="7">Cnt-b</shortName>
    </recommendedName>
    <alternativeName>
        <fullName evidence="7">Centaurin-beta</fullName>
    </alternativeName>
</protein>
<feature type="non-terminal residue" evidence="10">
    <location>
        <position position="61"/>
    </location>
</feature>
<evidence type="ECO:0000256" key="2">
    <source>
        <dbReference type="ARBA" id="ARBA00022468"/>
    </source>
</evidence>
<dbReference type="PANTHER" id="PTHR23180:SF241">
    <property type="entry name" value="ARF-GAP WITH COILED-COIL, ANK REPEAT AND PH DOMAIN-CONTAINING PROTEIN 2"/>
    <property type="match status" value="1"/>
</dbReference>
<evidence type="ECO:0000256" key="7">
    <source>
        <dbReference type="RuleBase" id="RU369028"/>
    </source>
</evidence>
<comment type="domain">
    <text evidence="7">PH domain binds phospholipids including phosphatidic acid, phosphatidylinositol 3-phosphate, phosphatidylinositol 3,5-bisphosphate (PIP2) and phosphatidylinositol 3,4,5-trisphosphate (PIP3). May mediate protein binding to PIP2 or PIP3 containing membranes.</text>
</comment>
<keyword evidence="7" id="KW-0967">Endosome</keyword>
<proteinExistence type="predicted"/>
<sequence>DLRKFKDAKKQFEKVSEEKENALVKNAQVQRNKQHEVEEATNILTATRKCFRHIALDYVLQ</sequence>
<name>A0ABQ9U1I7_SAGOE</name>
<keyword evidence="2 7" id="KW-0343">GTPase activation</keyword>
<feature type="coiled-coil region" evidence="8">
    <location>
        <begin position="2"/>
        <end position="32"/>
    </location>
</feature>
<comment type="domain">
    <text evidence="7">The BAR domain mediates homodimerization, it can neither bind membrane nor impart curvature, but instead requires the neighboring PH domain to achieve these functions.</text>
</comment>
<keyword evidence="8" id="KW-0175">Coiled coil</keyword>
<evidence type="ECO:0000256" key="6">
    <source>
        <dbReference type="ARBA" id="ARBA00023136"/>
    </source>
</evidence>
<keyword evidence="11" id="KW-1185">Reference proteome</keyword>
<dbReference type="InterPro" id="IPR045258">
    <property type="entry name" value="ACAP1/2/3-like"/>
</dbReference>
<keyword evidence="7" id="KW-0863">Zinc-finger</keyword>
<evidence type="ECO:0000313" key="11">
    <source>
        <dbReference type="Proteomes" id="UP001266305"/>
    </source>
</evidence>
<evidence type="ECO:0000256" key="4">
    <source>
        <dbReference type="ARBA" id="ARBA00022737"/>
    </source>
</evidence>
<evidence type="ECO:0000313" key="10">
    <source>
        <dbReference type="EMBL" id="KAK2090918.1"/>
    </source>
</evidence>
<evidence type="ECO:0000256" key="1">
    <source>
        <dbReference type="ARBA" id="ARBA00004184"/>
    </source>
</evidence>
<evidence type="ECO:0000256" key="3">
    <source>
        <dbReference type="ARBA" id="ARBA00022723"/>
    </source>
</evidence>
<dbReference type="Pfam" id="PF16746">
    <property type="entry name" value="BAR_3"/>
    <property type="match status" value="1"/>
</dbReference>
<comment type="subcellular location">
    <subcellularLocation>
        <location evidence="1">Endomembrane system</location>
        <topology evidence="1">Peripheral membrane protein</topology>
    </subcellularLocation>
    <subcellularLocation>
        <location evidence="7">Endosome membrane</location>
        <topology evidence="7">Peripheral membrane protein</topology>
    </subcellularLocation>
</comment>
<comment type="caution">
    <text evidence="10">The sequence shown here is derived from an EMBL/GenBank/DDBJ whole genome shotgun (WGS) entry which is preliminary data.</text>
</comment>
<accession>A0ABQ9U1I7</accession>
<gene>
    <name evidence="10" type="primary">ACAP2_6</name>
    <name evidence="10" type="ORF">P7K49_030202</name>
</gene>
<dbReference type="PANTHER" id="PTHR23180">
    <property type="entry name" value="CENTAURIN/ARF"/>
    <property type="match status" value="1"/>
</dbReference>
<dbReference type="Gene3D" id="1.20.1270.60">
    <property type="entry name" value="Arfaptin homology (AH) domain/BAR domain"/>
    <property type="match status" value="1"/>
</dbReference>
<keyword evidence="3 7" id="KW-0479">Metal-binding</keyword>
<comment type="function">
    <text evidence="7">GTPase-activating protein for the ADP ribosylation factor family.</text>
</comment>
<organism evidence="10 11">
    <name type="scientific">Saguinus oedipus</name>
    <name type="common">Cotton-top tamarin</name>
    <name type="synonym">Oedipomidas oedipus</name>
    <dbReference type="NCBI Taxonomy" id="9490"/>
    <lineage>
        <taxon>Eukaryota</taxon>
        <taxon>Metazoa</taxon>
        <taxon>Chordata</taxon>
        <taxon>Craniata</taxon>
        <taxon>Vertebrata</taxon>
        <taxon>Euteleostomi</taxon>
        <taxon>Mammalia</taxon>
        <taxon>Eutheria</taxon>
        <taxon>Euarchontoglires</taxon>
        <taxon>Primates</taxon>
        <taxon>Haplorrhini</taxon>
        <taxon>Platyrrhini</taxon>
        <taxon>Cebidae</taxon>
        <taxon>Callitrichinae</taxon>
        <taxon>Saguinus</taxon>
    </lineage>
</organism>
<keyword evidence="7" id="KW-0040">ANK repeat</keyword>
<evidence type="ECO:0000256" key="5">
    <source>
        <dbReference type="ARBA" id="ARBA00022833"/>
    </source>
</evidence>
<dbReference type="Proteomes" id="UP001266305">
    <property type="component" value="Unassembled WGS sequence"/>
</dbReference>
<feature type="domain" description="BAR" evidence="9">
    <location>
        <begin position="1"/>
        <end position="61"/>
    </location>
</feature>
<evidence type="ECO:0000256" key="8">
    <source>
        <dbReference type="SAM" id="Coils"/>
    </source>
</evidence>
<feature type="non-terminal residue" evidence="10">
    <location>
        <position position="1"/>
    </location>
</feature>